<dbReference type="SFLD" id="SFLDS00003">
    <property type="entry name" value="Haloacid_Dehalogenase"/>
    <property type="match status" value="1"/>
</dbReference>
<evidence type="ECO:0000313" key="16">
    <source>
        <dbReference type="Proteomes" id="UP000199125"/>
    </source>
</evidence>
<dbReference type="CDD" id="cd00371">
    <property type="entry name" value="HMA"/>
    <property type="match status" value="1"/>
</dbReference>
<evidence type="ECO:0000256" key="4">
    <source>
        <dbReference type="ARBA" id="ARBA00022723"/>
    </source>
</evidence>
<evidence type="ECO:0000256" key="2">
    <source>
        <dbReference type="ARBA" id="ARBA00006024"/>
    </source>
</evidence>
<dbReference type="InterPro" id="IPR001757">
    <property type="entry name" value="P_typ_ATPase"/>
</dbReference>
<dbReference type="InterPro" id="IPR023299">
    <property type="entry name" value="ATPase_P-typ_cyto_dom_N"/>
</dbReference>
<dbReference type="SUPFAM" id="SSF55008">
    <property type="entry name" value="HMA, heavy metal-associated domain"/>
    <property type="match status" value="1"/>
</dbReference>
<evidence type="ECO:0000256" key="7">
    <source>
        <dbReference type="ARBA" id="ARBA00022967"/>
    </source>
</evidence>
<dbReference type="NCBIfam" id="TIGR01512">
    <property type="entry name" value="ATPase-IB2_Cd"/>
    <property type="match status" value="1"/>
</dbReference>
<gene>
    <name evidence="15" type="ORF">SAMN04488075_0006</name>
</gene>
<feature type="domain" description="HMA" evidence="14">
    <location>
        <begin position="7"/>
        <end position="73"/>
    </location>
</feature>
<feature type="transmembrane region" description="Helical" evidence="12">
    <location>
        <begin position="666"/>
        <end position="684"/>
    </location>
</feature>
<evidence type="ECO:0000256" key="9">
    <source>
        <dbReference type="ARBA" id="ARBA00023136"/>
    </source>
</evidence>
<dbReference type="InterPro" id="IPR023298">
    <property type="entry name" value="ATPase_P-typ_TM_dom_sf"/>
</dbReference>
<dbReference type="InterPro" id="IPR036163">
    <property type="entry name" value="HMA_dom_sf"/>
</dbReference>
<dbReference type="InterPro" id="IPR027256">
    <property type="entry name" value="P-typ_ATPase_IB"/>
</dbReference>
<dbReference type="AlphaFoldDB" id="A0A1H6NKD8"/>
<dbReference type="InterPro" id="IPR018303">
    <property type="entry name" value="ATPase_P-typ_P_site"/>
</dbReference>
<dbReference type="Pfam" id="PF00702">
    <property type="entry name" value="Hydrolase"/>
    <property type="match status" value="1"/>
</dbReference>
<keyword evidence="7" id="KW-1278">Translocase</keyword>
<keyword evidence="6 12" id="KW-0067">ATP-binding</keyword>
<dbReference type="OrthoDB" id="9807843at2"/>
<protein>
    <recommendedName>
        <fullName evidence="10">P-type Zn(2+) transporter</fullName>
        <ecNumber evidence="10">7.2.2.12</ecNumber>
    </recommendedName>
</protein>
<dbReference type="PROSITE" id="PS01229">
    <property type="entry name" value="COF_2"/>
    <property type="match status" value="1"/>
</dbReference>
<dbReference type="GO" id="GO:0015086">
    <property type="term" value="F:cadmium ion transmembrane transporter activity"/>
    <property type="evidence" value="ECO:0007669"/>
    <property type="project" value="TreeGrafter"/>
</dbReference>
<evidence type="ECO:0000256" key="8">
    <source>
        <dbReference type="ARBA" id="ARBA00022989"/>
    </source>
</evidence>
<dbReference type="Pfam" id="PF00403">
    <property type="entry name" value="HMA"/>
    <property type="match status" value="1"/>
</dbReference>
<dbReference type="GO" id="GO:0016887">
    <property type="term" value="F:ATP hydrolysis activity"/>
    <property type="evidence" value="ECO:0007669"/>
    <property type="project" value="InterPro"/>
</dbReference>
<dbReference type="STRING" id="65735.SAMN04488075_0006"/>
<evidence type="ECO:0000256" key="13">
    <source>
        <dbReference type="SAM" id="MobiDB-lite"/>
    </source>
</evidence>
<dbReference type="SUPFAM" id="SSF56784">
    <property type="entry name" value="HAD-like"/>
    <property type="match status" value="1"/>
</dbReference>
<dbReference type="SFLD" id="SFLDF00027">
    <property type="entry name" value="p-type_atpase"/>
    <property type="match status" value="1"/>
</dbReference>
<dbReference type="InterPro" id="IPR008250">
    <property type="entry name" value="ATPase_P-typ_transduc_dom_A_sf"/>
</dbReference>
<dbReference type="SUPFAM" id="SSF81665">
    <property type="entry name" value="Calcium ATPase, transmembrane domain M"/>
    <property type="match status" value="1"/>
</dbReference>
<evidence type="ECO:0000259" key="14">
    <source>
        <dbReference type="PROSITE" id="PS50846"/>
    </source>
</evidence>
<dbReference type="InterPro" id="IPR006121">
    <property type="entry name" value="HMA_dom"/>
</dbReference>
<dbReference type="PROSITE" id="PS00154">
    <property type="entry name" value="ATPASE_E1_E2"/>
    <property type="match status" value="1"/>
</dbReference>
<comment type="similarity">
    <text evidence="2 12">Belongs to the cation transport ATPase (P-type) (TC 3.A.3) family. Type IB subfamily.</text>
</comment>
<feature type="transmembrane region" description="Helical" evidence="12">
    <location>
        <begin position="361"/>
        <end position="384"/>
    </location>
</feature>
<reference evidence="16" key="1">
    <citation type="submission" date="2016-10" db="EMBL/GenBank/DDBJ databases">
        <authorList>
            <person name="Varghese N."/>
            <person name="Submissions S."/>
        </authorList>
    </citation>
    <scope>NUCLEOTIDE SEQUENCE [LARGE SCALE GENOMIC DNA]</scope>
    <source>
        <strain evidence="16">DSM 11593</strain>
    </source>
</reference>
<keyword evidence="16" id="KW-1185">Reference proteome</keyword>
<dbReference type="GO" id="GO:0005886">
    <property type="term" value="C:plasma membrane"/>
    <property type="evidence" value="ECO:0007669"/>
    <property type="project" value="UniProtKB-SubCell"/>
</dbReference>
<keyword evidence="8 12" id="KW-1133">Transmembrane helix</keyword>
<dbReference type="PANTHER" id="PTHR48085:SF5">
    <property type="entry name" value="CADMIUM_ZINC-TRANSPORTING ATPASE HMA4-RELATED"/>
    <property type="match status" value="1"/>
</dbReference>
<evidence type="ECO:0000256" key="3">
    <source>
        <dbReference type="ARBA" id="ARBA00022692"/>
    </source>
</evidence>
<evidence type="ECO:0000313" key="15">
    <source>
        <dbReference type="EMBL" id="SEI12666.1"/>
    </source>
</evidence>
<evidence type="ECO:0000256" key="11">
    <source>
        <dbReference type="ARBA" id="ARBA00047308"/>
    </source>
</evidence>
<dbReference type="InterPro" id="IPR044492">
    <property type="entry name" value="P_typ_ATPase_HD_dom"/>
</dbReference>
<dbReference type="PANTHER" id="PTHR48085">
    <property type="entry name" value="CADMIUM/ZINC-TRANSPORTING ATPASE HMA2-RELATED"/>
    <property type="match status" value="1"/>
</dbReference>
<comment type="subcellular location">
    <subcellularLocation>
        <location evidence="12">Cell membrane</location>
    </subcellularLocation>
    <subcellularLocation>
        <location evidence="1">Membrane</location>
        <topology evidence="1">Multi-pass membrane protein</topology>
    </subcellularLocation>
</comment>
<dbReference type="Pfam" id="PF00122">
    <property type="entry name" value="E1-E2_ATPase"/>
    <property type="match status" value="1"/>
</dbReference>
<dbReference type="Gene3D" id="3.40.1110.10">
    <property type="entry name" value="Calcium-transporting ATPase, cytoplasmic domain N"/>
    <property type="match status" value="1"/>
</dbReference>
<dbReference type="CDD" id="cd07546">
    <property type="entry name" value="P-type_ATPase_Pb_Zn_Cd2-like"/>
    <property type="match status" value="1"/>
</dbReference>
<dbReference type="InterPro" id="IPR023214">
    <property type="entry name" value="HAD_sf"/>
</dbReference>
<dbReference type="FunFam" id="2.70.150.10:FF:000002">
    <property type="entry name" value="Copper-transporting ATPase 1, putative"/>
    <property type="match status" value="1"/>
</dbReference>
<feature type="transmembrane region" description="Helical" evidence="12">
    <location>
        <begin position="329"/>
        <end position="349"/>
    </location>
</feature>
<keyword evidence="9 12" id="KW-0472">Membrane</keyword>
<name>A0A1H6NKD8_9RHOB</name>
<dbReference type="Gene3D" id="2.70.150.10">
    <property type="entry name" value="Calcium-transporting ATPase, cytoplasmic transduction domain A"/>
    <property type="match status" value="1"/>
</dbReference>
<dbReference type="GO" id="GO:0016463">
    <property type="term" value="F:P-type zinc transporter activity"/>
    <property type="evidence" value="ECO:0007669"/>
    <property type="project" value="UniProtKB-EC"/>
</dbReference>
<dbReference type="RefSeq" id="WP_090849086.1">
    <property type="nucleotide sequence ID" value="NZ_FNXG01000010.1"/>
</dbReference>
<evidence type="ECO:0000256" key="6">
    <source>
        <dbReference type="ARBA" id="ARBA00022840"/>
    </source>
</evidence>
<dbReference type="EC" id="7.2.2.12" evidence="10"/>
<dbReference type="SFLD" id="SFLDG00002">
    <property type="entry name" value="C1.7:_P-type_atpase_like"/>
    <property type="match status" value="1"/>
</dbReference>
<evidence type="ECO:0000256" key="12">
    <source>
        <dbReference type="RuleBase" id="RU362081"/>
    </source>
</evidence>
<dbReference type="EMBL" id="FNXG01000010">
    <property type="protein sequence ID" value="SEI12666.1"/>
    <property type="molecule type" value="Genomic_DNA"/>
</dbReference>
<keyword evidence="5 12" id="KW-0547">Nucleotide-binding</keyword>
<keyword evidence="4 12" id="KW-0479">Metal-binding</keyword>
<dbReference type="Gene3D" id="3.30.70.100">
    <property type="match status" value="1"/>
</dbReference>
<feature type="region of interest" description="Disordered" evidence="13">
    <location>
        <begin position="76"/>
        <end position="97"/>
    </location>
</feature>
<sequence length="711" mass="73422">MATERAERVEWTVTGMDCGSCARKIAAAVERLPGVAEVSVAPMGEKLSLTLHPDETGRDRIEDTVRRLGYGIRPAVAPSGRHHDHDHGDPAAQGRPWHRSGKGRLVILTGALLAAAWAFELLAPSRWGYLGFVLACLIGLAPVARRALGALRMGQPFTIESLMTIAAAGALFIGAAQEAALVVFLFAVGEMLESVAADRARHGIRALADLVPRTARLETGDGTREIPASELRIGQVAVVRPGDRIPADGEIIEGHGGIDDSPVTGESLPVAKGPGDGVFAGSINTDAVLRIRVTRDPADNTIARIIRLVHEAEEARAPTERFIERFSRWYMPAIVALSALVVVAPPLLLGADWGVWIYRGLALLLIGCPCALVISVPASIASALSAGARRGLLMKGGAVIEAAASVATIAFDKTGTLTMGRPVVAALVPPEAAAELLATAAAVETGSSHPLARAILERAAADRIAVPPATGARAIPGRGATAVVAGAPAFVASPATAEQAGVLGAQDLARAAELETGGSTVVAVYRPDRLIGLIALRDTPRADAAKAIGQLRDMGVGAVMLTGDNPRTAATVAGGLGMDYRAGLMPQDKLTAIRDMDGAAGPVMMVGDGINDAPALKQARVGVAMGSGTDVALETADAAILRDRVTDVPALIALARATMGNIRQNVAIALGLKAVFLITTIAGITGLWIAILADTGATVLVTLNALRLLRR</sequence>
<feature type="transmembrane region" description="Helical" evidence="12">
    <location>
        <begin position="129"/>
        <end position="145"/>
    </location>
</feature>
<organism evidence="15 16">
    <name type="scientific">Paracoccus alkenifer</name>
    <dbReference type="NCBI Taxonomy" id="65735"/>
    <lineage>
        <taxon>Bacteria</taxon>
        <taxon>Pseudomonadati</taxon>
        <taxon>Pseudomonadota</taxon>
        <taxon>Alphaproteobacteria</taxon>
        <taxon>Rhodobacterales</taxon>
        <taxon>Paracoccaceae</taxon>
        <taxon>Paracoccus</taxon>
    </lineage>
</organism>
<dbReference type="PRINTS" id="PR00119">
    <property type="entry name" value="CATATPASE"/>
</dbReference>
<dbReference type="PROSITE" id="PS50846">
    <property type="entry name" value="HMA_2"/>
    <property type="match status" value="1"/>
</dbReference>
<evidence type="ECO:0000256" key="1">
    <source>
        <dbReference type="ARBA" id="ARBA00004141"/>
    </source>
</evidence>
<keyword evidence="3 12" id="KW-0812">Transmembrane</keyword>
<dbReference type="InterPro" id="IPR051014">
    <property type="entry name" value="Cation_Transport_ATPase_IB"/>
</dbReference>
<evidence type="ECO:0000256" key="10">
    <source>
        <dbReference type="ARBA" id="ARBA00039097"/>
    </source>
</evidence>
<dbReference type="NCBIfam" id="TIGR01494">
    <property type="entry name" value="ATPase_P-type"/>
    <property type="match status" value="1"/>
</dbReference>
<dbReference type="NCBIfam" id="TIGR01525">
    <property type="entry name" value="ATPase-IB_hvy"/>
    <property type="match status" value="1"/>
</dbReference>
<dbReference type="Gene3D" id="3.40.50.1000">
    <property type="entry name" value="HAD superfamily/HAD-like"/>
    <property type="match status" value="1"/>
</dbReference>
<dbReference type="Proteomes" id="UP000199125">
    <property type="component" value="Unassembled WGS sequence"/>
</dbReference>
<dbReference type="GO" id="GO:0046872">
    <property type="term" value="F:metal ion binding"/>
    <property type="evidence" value="ECO:0007669"/>
    <property type="project" value="UniProtKB-KW"/>
</dbReference>
<dbReference type="InterPro" id="IPR059000">
    <property type="entry name" value="ATPase_P-type_domA"/>
</dbReference>
<dbReference type="PRINTS" id="PR00941">
    <property type="entry name" value="CDATPASE"/>
</dbReference>
<dbReference type="SUPFAM" id="SSF81653">
    <property type="entry name" value="Calcium ATPase, transduction domain A"/>
    <property type="match status" value="1"/>
</dbReference>
<dbReference type="GO" id="GO:0005524">
    <property type="term" value="F:ATP binding"/>
    <property type="evidence" value="ECO:0007669"/>
    <property type="project" value="UniProtKB-UniRule"/>
</dbReference>
<accession>A0A1H6NKD8</accession>
<comment type="catalytic activity">
    <reaction evidence="11">
        <text>Zn(2+)(in) + ATP + H2O = Zn(2+)(out) + ADP + phosphate + H(+)</text>
        <dbReference type="Rhea" id="RHEA:20621"/>
        <dbReference type="ChEBI" id="CHEBI:15377"/>
        <dbReference type="ChEBI" id="CHEBI:15378"/>
        <dbReference type="ChEBI" id="CHEBI:29105"/>
        <dbReference type="ChEBI" id="CHEBI:30616"/>
        <dbReference type="ChEBI" id="CHEBI:43474"/>
        <dbReference type="ChEBI" id="CHEBI:456216"/>
        <dbReference type="EC" id="7.2.2.12"/>
    </reaction>
</comment>
<dbReference type="InterPro" id="IPR036412">
    <property type="entry name" value="HAD-like_sf"/>
</dbReference>
<evidence type="ECO:0000256" key="5">
    <source>
        <dbReference type="ARBA" id="ARBA00022741"/>
    </source>
</evidence>
<keyword evidence="12" id="KW-1003">Cell membrane</keyword>
<proteinExistence type="inferred from homology"/>